<sequence length="525" mass="56790">MLTHLYIQVLGALLTTSLAAPTDTKITSIRELQRRDNATGLSGVVPAAEVHTSSWSQWVSETTRWSTYSAPTFDLLFIPNDEQDISDALGYLSSHDIPYFAQGGGHGYSPTLSVIQNAVMVKMERFDSIIMNDDMSVTVGGAVRFGSLISALHAAGREMTVGSCICVGSTGAMLGGGHGRLQGKHGLTSDALRSVRMVLWNGTMIEASETVNSDLFWGLRGAGHNFGVVVESTYETFPQENDGMHYTADMVFTDDSVEGVIEVINSLIPNQDRALAMDLIFFADTTTLEPVLYLNLVYAGPQAEGQQYADLFASGGSANGTAGTGKAGSNSTAPITRVSIDASEVPFDRLDNVTAGGTITAACATGSRQNTYTANLRSFDVSTVRQLYDSYGAFVKANPLAAGSLVLVEIFGQEGVEAKPDNFSAYPNRGFSNALALLEMIYTDDSVANAADTWARQWRDTLAKPDISGYSQQHVYENYAHGDEPLEAIYGYDEWRKERLTTLKNEFDPKDNFNGFHNIPLKGGW</sequence>
<keyword evidence="2" id="KW-1185">Reference proteome</keyword>
<gene>
    <name evidence="1" type="ORF">F4820DRAFT_366381</name>
</gene>
<dbReference type="Proteomes" id="UP001497700">
    <property type="component" value="Unassembled WGS sequence"/>
</dbReference>
<accession>A0ACB9ZF39</accession>
<evidence type="ECO:0000313" key="2">
    <source>
        <dbReference type="Proteomes" id="UP001497700"/>
    </source>
</evidence>
<dbReference type="EMBL" id="MU393428">
    <property type="protein sequence ID" value="KAI4869789.1"/>
    <property type="molecule type" value="Genomic_DNA"/>
</dbReference>
<proteinExistence type="predicted"/>
<comment type="caution">
    <text evidence="1">The sequence shown here is derived from an EMBL/GenBank/DDBJ whole genome shotgun (WGS) entry which is preliminary data.</text>
</comment>
<protein>
    <submittedName>
        <fullName evidence="1">FAD binding domain-containing protein</fullName>
    </submittedName>
</protein>
<organism evidence="1 2">
    <name type="scientific">Hypoxylon rubiginosum</name>
    <dbReference type="NCBI Taxonomy" id="110542"/>
    <lineage>
        <taxon>Eukaryota</taxon>
        <taxon>Fungi</taxon>
        <taxon>Dikarya</taxon>
        <taxon>Ascomycota</taxon>
        <taxon>Pezizomycotina</taxon>
        <taxon>Sordariomycetes</taxon>
        <taxon>Xylariomycetidae</taxon>
        <taxon>Xylariales</taxon>
        <taxon>Hypoxylaceae</taxon>
        <taxon>Hypoxylon</taxon>
    </lineage>
</organism>
<evidence type="ECO:0000313" key="1">
    <source>
        <dbReference type="EMBL" id="KAI4869789.1"/>
    </source>
</evidence>
<reference evidence="1 2" key="1">
    <citation type="journal article" date="2022" name="New Phytol.">
        <title>Ecological generalism drives hyperdiversity of secondary metabolite gene clusters in xylarialean endophytes.</title>
        <authorList>
            <person name="Franco M.E.E."/>
            <person name="Wisecaver J.H."/>
            <person name="Arnold A.E."/>
            <person name="Ju Y.M."/>
            <person name="Slot J.C."/>
            <person name="Ahrendt S."/>
            <person name="Moore L.P."/>
            <person name="Eastman K.E."/>
            <person name="Scott K."/>
            <person name="Konkel Z."/>
            <person name="Mondo S.J."/>
            <person name="Kuo A."/>
            <person name="Hayes R.D."/>
            <person name="Haridas S."/>
            <person name="Andreopoulos B."/>
            <person name="Riley R."/>
            <person name="LaButti K."/>
            <person name="Pangilinan J."/>
            <person name="Lipzen A."/>
            <person name="Amirebrahimi M."/>
            <person name="Yan J."/>
            <person name="Adam C."/>
            <person name="Keymanesh K."/>
            <person name="Ng V."/>
            <person name="Louie K."/>
            <person name="Northen T."/>
            <person name="Drula E."/>
            <person name="Henrissat B."/>
            <person name="Hsieh H.M."/>
            <person name="Youens-Clark K."/>
            <person name="Lutzoni F."/>
            <person name="Miadlikowska J."/>
            <person name="Eastwood D.C."/>
            <person name="Hamelin R.C."/>
            <person name="Grigoriev I.V."/>
            <person name="U'Ren J.M."/>
        </authorList>
    </citation>
    <scope>NUCLEOTIDE SEQUENCE [LARGE SCALE GENOMIC DNA]</scope>
    <source>
        <strain evidence="1 2">CBS 119005</strain>
    </source>
</reference>
<name>A0ACB9ZF39_9PEZI</name>